<proteinExistence type="predicted"/>
<accession>A0AAF6BNB6</accession>
<reference evidence="2" key="1">
    <citation type="journal article" date="2020" name="Curr. Biol.">
        <title>Chromatin organization in early land plants reveals an ancestral association between H3K27me3, transposons, and constitutive heterochromatin.</title>
        <authorList>
            <person name="Montgomery S.A."/>
            <person name="Tanizawa Y."/>
            <person name="Galik B."/>
            <person name="Wang N."/>
            <person name="Ito T."/>
            <person name="Mochizuki T."/>
            <person name="Akimcheva S."/>
            <person name="Bowman J.L."/>
            <person name="Cognat V."/>
            <person name="Marechal-Drouard L."/>
            <person name="Ekker H."/>
            <person name="Hong S.F."/>
            <person name="Kohchi T."/>
            <person name="Lin S.S."/>
            <person name="Liu L.D."/>
            <person name="Nakamura Y."/>
            <person name="Valeeva L.R."/>
            <person name="Shakirov E.V."/>
            <person name="Shippen D.E."/>
            <person name="Wei W.L."/>
            <person name="Yagura M."/>
            <person name="Yamaoka S."/>
            <person name="Yamato K.T."/>
            <person name="Liu C."/>
            <person name="Berger F."/>
        </authorList>
    </citation>
    <scope>NUCLEOTIDE SEQUENCE [LARGE SCALE GENOMIC DNA]</scope>
    <source>
        <strain evidence="2">Tak-1</strain>
    </source>
</reference>
<sequence>MICTYPFGESVDWYLRKVLLGSMRTKLKNIAVMLCLGRWPASSSHFLDKFSSSRIKDCGREGLVIFQGLDLIALTRLLT</sequence>
<dbReference type="AlphaFoldDB" id="A0AAF6BNB6"/>
<evidence type="ECO:0000313" key="1">
    <source>
        <dbReference type="EMBL" id="BBN13500.1"/>
    </source>
</evidence>
<dbReference type="EMBL" id="AP019871">
    <property type="protein sequence ID" value="BBN13500.1"/>
    <property type="molecule type" value="Genomic_DNA"/>
</dbReference>
<organism evidence="1 2">
    <name type="scientific">Marchantia polymorpha subsp. ruderalis</name>
    <dbReference type="NCBI Taxonomy" id="1480154"/>
    <lineage>
        <taxon>Eukaryota</taxon>
        <taxon>Viridiplantae</taxon>
        <taxon>Streptophyta</taxon>
        <taxon>Embryophyta</taxon>
        <taxon>Marchantiophyta</taxon>
        <taxon>Marchantiopsida</taxon>
        <taxon>Marchantiidae</taxon>
        <taxon>Marchantiales</taxon>
        <taxon>Marchantiaceae</taxon>
        <taxon>Marchantia</taxon>
    </lineage>
</organism>
<dbReference type="Proteomes" id="UP001162541">
    <property type="component" value="Chromosome 6"/>
</dbReference>
<gene>
    <name evidence="1" type="ORF">Mp_6g03990</name>
</gene>
<evidence type="ECO:0000313" key="2">
    <source>
        <dbReference type="Proteomes" id="UP001162541"/>
    </source>
</evidence>
<name>A0AAF6BNB6_MARPO</name>
<protein>
    <submittedName>
        <fullName evidence="1">Uncharacterized protein</fullName>
    </submittedName>
</protein>